<reference evidence="2" key="1">
    <citation type="journal article" date="2013" name="J. Plant Res.">
        <title>Effect of fungi and light on seed germination of three Opuntia species from semiarid lands of central Mexico.</title>
        <authorList>
            <person name="Delgado-Sanchez P."/>
            <person name="Jimenez-Bremont J.F."/>
            <person name="Guerrero-Gonzalez Mde L."/>
            <person name="Flores J."/>
        </authorList>
    </citation>
    <scope>NUCLEOTIDE SEQUENCE</scope>
    <source>
        <tissue evidence="2">Cladode</tissue>
    </source>
</reference>
<sequence length="295" mass="33510">MDILLLSQLDLDMLLWQSPDYGDNNGDSVLEIAEEDDSCRDIVDLIEGIYKRRNTMDEKLKQAAIKGDVEFLREAVASDKPTEYFQSLYCVPDPRKDEQVGNIFHLAVWNKRGEFLREAMEKLSQAGVDVHLLLCQQDHPKWKRNPLHVASVKEYNKIVKVILDYYEKSLSAPANSSPPPPSSTSSAQSTNAMDHRSVKPWLAKDVWGYAPFHNVMLSCREECVLKLLSIDSSLFSRMDDCAEDDAHRSPFVFALDRGFGKVIFKFWESAPNWHTFDKRVLACALAYAPNCSGNS</sequence>
<dbReference type="InterPro" id="IPR036770">
    <property type="entry name" value="Ankyrin_rpt-contain_sf"/>
</dbReference>
<dbReference type="SUPFAM" id="SSF48403">
    <property type="entry name" value="Ankyrin repeat"/>
    <property type="match status" value="1"/>
</dbReference>
<reference evidence="2" key="2">
    <citation type="submission" date="2020-07" db="EMBL/GenBank/DDBJ databases">
        <authorList>
            <person name="Vera ALvarez R."/>
            <person name="Arias-Moreno D.M."/>
            <person name="Jimenez-Jacinto V."/>
            <person name="Jimenez-Bremont J.F."/>
            <person name="Swaminathan K."/>
            <person name="Moose S.P."/>
            <person name="Guerrero-Gonzalez M.L."/>
            <person name="Marino-Ramirez L."/>
            <person name="Landsman D."/>
            <person name="Rodriguez-Kessler M."/>
            <person name="Delgado-Sanchez P."/>
        </authorList>
    </citation>
    <scope>NUCLEOTIDE SEQUENCE</scope>
    <source>
        <tissue evidence="2">Cladode</tissue>
    </source>
</reference>
<name>A0A7C9EZJ2_OPUST</name>
<dbReference type="EMBL" id="GISG01266014">
    <property type="protein sequence ID" value="MBA4675127.1"/>
    <property type="molecule type" value="Transcribed_RNA"/>
</dbReference>
<protein>
    <submittedName>
        <fullName evidence="2">Uncharacterized protein</fullName>
    </submittedName>
</protein>
<dbReference type="Gene3D" id="1.25.40.20">
    <property type="entry name" value="Ankyrin repeat-containing domain"/>
    <property type="match status" value="1"/>
</dbReference>
<feature type="region of interest" description="Disordered" evidence="1">
    <location>
        <begin position="171"/>
        <end position="190"/>
    </location>
</feature>
<organism evidence="2">
    <name type="scientific">Opuntia streptacantha</name>
    <name type="common">Prickly pear cactus</name>
    <name type="synonym">Opuntia cardona</name>
    <dbReference type="NCBI Taxonomy" id="393608"/>
    <lineage>
        <taxon>Eukaryota</taxon>
        <taxon>Viridiplantae</taxon>
        <taxon>Streptophyta</taxon>
        <taxon>Embryophyta</taxon>
        <taxon>Tracheophyta</taxon>
        <taxon>Spermatophyta</taxon>
        <taxon>Magnoliopsida</taxon>
        <taxon>eudicotyledons</taxon>
        <taxon>Gunneridae</taxon>
        <taxon>Pentapetalae</taxon>
        <taxon>Caryophyllales</taxon>
        <taxon>Cactineae</taxon>
        <taxon>Cactaceae</taxon>
        <taxon>Opuntioideae</taxon>
        <taxon>Opuntia</taxon>
    </lineage>
</organism>
<dbReference type="AlphaFoldDB" id="A0A7C9EZJ2"/>
<evidence type="ECO:0000256" key="1">
    <source>
        <dbReference type="SAM" id="MobiDB-lite"/>
    </source>
</evidence>
<proteinExistence type="predicted"/>
<accession>A0A7C9EZJ2</accession>
<evidence type="ECO:0000313" key="2">
    <source>
        <dbReference type="EMBL" id="MBA4675127.1"/>
    </source>
</evidence>